<protein>
    <submittedName>
        <fullName evidence="2">SRPBCC family protein</fullName>
    </submittedName>
</protein>
<keyword evidence="1" id="KW-1133">Transmembrane helix</keyword>
<dbReference type="InterPro" id="IPR023393">
    <property type="entry name" value="START-like_dom_sf"/>
</dbReference>
<proteinExistence type="predicted"/>
<accession>A0AAQ3LC18</accession>
<keyword evidence="1" id="KW-0812">Transmembrane</keyword>
<dbReference type="EMBL" id="CP136920">
    <property type="protein sequence ID" value="WOO41799.1"/>
    <property type="molecule type" value="Genomic_DNA"/>
</dbReference>
<evidence type="ECO:0000256" key="1">
    <source>
        <dbReference type="SAM" id="Phobius"/>
    </source>
</evidence>
<dbReference type="Pfam" id="PF10604">
    <property type="entry name" value="Polyketide_cyc2"/>
    <property type="match status" value="1"/>
</dbReference>
<feature type="transmembrane region" description="Helical" evidence="1">
    <location>
        <begin position="112"/>
        <end position="132"/>
    </location>
</feature>
<dbReference type="Gene3D" id="3.30.530.20">
    <property type="match status" value="1"/>
</dbReference>
<keyword evidence="3" id="KW-1185">Reference proteome</keyword>
<evidence type="ECO:0000313" key="3">
    <source>
        <dbReference type="Proteomes" id="UP001304300"/>
    </source>
</evidence>
<feature type="transmembrane region" description="Helical" evidence="1">
    <location>
        <begin position="20"/>
        <end position="41"/>
    </location>
</feature>
<dbReference type="SUPFAM" id="SSF55961">
    <property type="entry name" value="Bet v1-like"/>
    <property type="match status" value="1"/>
</dbReference>
<dbReference type="Proteomes" id="UP001304300">
    <property type="component" value="Chromosome"/>
</dbReference>
<evidence type="ECO:0000313" key="2">
    <source>
        <dbReference type="EMBL" id="WOO41799.1"/>
    </source>
</evidence>
<feature type="transmembrane region" description="Helical" evidence="1">
    <location>
        <begin position="81"/>
        <end position="100"/>
    </location>
</feature>
<gene>
    <name evidence="2" type="ORF">RZN69_01770</name>
</gene>
<feature type="transmembrane region" description="Helical" evidence="1">
    <location>
        <begin position="47"/>
        <end position="69"/>
    </location>
</feature>
<dbReference type="KEGG" id="puo:RZN69_01770"/>
<dbReference type="RefSeq" id="WP_317834283.1">
    <property type="nucleotide sequence ID" value="NZ_CP136920.1"/>
</dbReference>
<dbReference type="AlphaFoldDB" id="A0AAQ3LC18"/>
<keyword evidence="1" id="KW-0472">Membrane</keyword>
<sequence length="313" mass="33704">MNNQATRNSIGNSIPLRLALSGNALFSTVSAIFLIFQPTLVGDWLGFHSPVAFTIIGVALAVFAGELFYQTTGKRIIAWRVLIASCSDYVWVLASIPLLILNPVDFSSTGVLLISAVAIVVCVFGSCQLWGIEHAHKTSHKNGYRLCAAIEVNAPSASMWQVISQLGDIHKYSSGLKDSVVINNDAPGVGAVRVCSDCKGNQWAEECTDFRVGHGYSVRFKADDPKFPFPVSDMIGGWELSSKGEGSEIQIWFELKPKPLWLAPVILSLLAFQLDSSFPKVVQNMANDVCGEGGNLNAGNETGIVARLLPSAC</sequence>
<organism evidence="2 3">
    <name type="scientific">Rubellicoccus peritrichatus</name>
    <dbReference type="NCBI Taxonomy" id="3080537"/>
    <lineage>
        <taxon>Bacteria</taxon>
        <taxon>Pseudomonadati</taxon>
        <taxon>Verrucomicrobiota</taxon>
        <taxon>Opitutia</taxon>
        <taxon>Puniceicoccales</taxon>
        <taxon>Cerasicoccaceae</taxon>
        <taxon>Rubellicoccus</taxon>
    </lineage>
</organism>
<reference evidence="2 3" key="1">
    <citation type="submission" date="2023-10" db="EMBL/GenBank/DDBJ databases">
        <title>Rubellicoccus peritrichatus gen. nov., sp. nov., isolated from an algae of coral reef tank.</title>
        <authorList>
            <person name="Luo J."/>
        </authorList>
    </citation>
    <scope>NUCLEOTIDE SEQUENCE [LARGE SCALE GENOMIC DNA]</scope>
    <source>
        <strain evidence="2 3">CR14</strain>
    </source>
</reference>
<name>A0AAQ3LC18_9BACT</name>
<dbReference type="InterPro" id="IPR019587">
    <property type="entry name" value="Polyketide_cyclase/dehydratase"/>
</dbReference>